<dbReference type="InterPro" id="IPR003511">
    <property type="entry name" value="HORMA_dom"/>
</dbReference>
<sequence length="206" mass="23052">MQLYQGSSDRYAMKAETKELTDIVCEFLEVAIHLILHVRNVYPPEVFERRRYASVPVQWARHPELQEYIHSAVQSLHEWLMQGAVQRVVVVLRDGSGKAVEKFVIQVGPLAPHAPGSAPIAEIEEALRAVLMKLSVLEPPPEELPKDLSWEIVAHTNQPPAANGSREVTWVSADNTDLQEGPVITPIKSVKKGALQVQVYIEQLLD</sequence>
<accession>A0A1Y1HTG9</accession>
<gene>
    <name evidence="2" type="ORF">KFL_000390270</name>
</gene>
<evidence type="ECO:0000313" key="3">
    <source>
        <dbReference type="Proteomes" id="UP000054558"/>
    </source>
</evidence>
<keyword evidence="3" id="KW-1185">Reference proteome</keyword>
<dbReference type="Pfam" id="PF02301">
    <property type="entry name" value="HORMA"/>
    <property type="match status" value="1"/>
</dbReference>
<dbReference type="PANTHER" id="PTHR11842">
    <property type="entry name" value="MITOTIC SPINDLE ASSEMBLY CHECKPOINT PROTEIN MAD2"/>
    <property type="match status" value="1"/>
</dbReference>
<dbReference type="OMA" id="CEDFPWI"/>
<proteinExistence type="predicted"/>
<organism evidence="2 3">
    <name type="scientific">Klebsormidium nitens</name>
    <name type="common">Green alga</name>
    <name type="synonym">Ulothrix nitens</name>
    <dbReference type="NCBI Taxonomy" id="105231"/>
    <lineage>
        <taxon>Eukaryota</taxon>
        <taxon>Viridiplantae</taxon>
        <taxon>Streptophyta</taxon>
        <taxon>Klebsormidiophyceae</taxon>
        <taxon>Klebsormidiales</taxon>
        <taxon>Klebsormidiaceae</taxon>
        <taxon>Klebsormidium</taxon>
    </lineage>
</organism>
<dbReference type="AlphaFoldDB" id="A0A1Y1HTG9"/>
<name>A0A1Y1HTG9_KLENI</name>
<evidence type="ECO:0000259" key="1">
    <source>
        <dbReference type="PROSITE" id="PS50815"/>
    </source>
</evidence>
<dbReference type="GO" id="GO:0005634">
    <property type="term" value="C:nucleus"/>
    <property type="evidence" value="ECO:0000318"/>
    <property type="project" value="GO_Central"/>
</dbReference>
<dbReference type="InterPro" id="IPR045091">
    <property type="entry name" value="Mad2-like"/>
</dbReference>
<dbReference type="Proteomes" id="UP000054558">
    <property type="component" value="Unassembled WGS sequence"/>
</dbReference>
<dbReference type="Gene3D" id="3.30.900.10">
    <property type="entry name" value="HORMA domain"/>
    <property type="match status" value="1"/>
</dbReference>
<feature type="domain" description="HORMA" evidence="1">
    <location>
        <begin position="18"/>
        <end position="201"/>
    </location>
</feature>
<dbReference type="STRING" id="105231.A0A1Y1HTG9"/>
<dbReference type="PROSITE" id="PS50815">
    <property type="entry name" value="HORMA"/>
    <property type="match status" value="1"/>
</dbReference>
<dbReference type="GO" id="GO:0006281">
    <property type="term" value="P:DNA repair"/>
    <property type="evidence" value="ECO:0000318"/>
    <property type="project" value="GO_Central"/>
</dbReference>
<dbReference type="GO" id="GO:0016035">
    <property type="term" value="C:zeta DNA polymerase complex"/>
    <property type="evidence" value="ECO:0000318"/>
    <property type="project" value="GO_Central"/>
</dbReference>
<evidence type="ECO:0000313" key="2">
    <source>
        <dbReference type="EMBL" id="GAQ79837.1"/>
    </source>
</evidence>
<protein>
    <submittedName>
        <fullName evidence="2">Spindle assembly checkpoint protein</fullName>
    </submittedName>
</protein>
<dbReference type="OrthoDB" id="21254at2759"/>
<dbReference type="SUPFAM" id="SSF56019">
    <property type="entry name" value="The spindle assembly checkpoint protein mad2"/>
    <property type="match status" value="1"/>
</dbReference>
<dbReference type="InterPro" id="IPR036570">
    <property type="entry name" value="HORMA_dom_sf"/>
</dbReference>
<dbReference type="PANTHER" id="PTHR11842:SF10">
    <property type="entry name" value="MITOTIC SPINDLE ASSEMBLY CHECKPOINT PROTEIN MAD2B"/>
    <property type="match status" value="1"/>
</dbReference>
<reference evidence="2 3" key="1">
    <citation type="journal article" date="2014" name="Nat. Commun.">
        <title>Klebsormidium flaccidum genome reveals primary factors for plant terrestrial adaptation.</title>
        <authorList>
            <person name="Hori K."/>
            <person name="Maruyama F."/>
            <person name="Fujisawa T."/>
            <person name="Togashi T."/>
            <person name="Yamamoto N."/>
            <person name="Seo M."/>
            <person name="Sato S."/>
            <person name="Yamada T."/>
            <person name="Mori H."/>
            <person name="Tajima N."/>
            <person name="Moriyama T."/>
            <person name="Ikeuchi M."/>
            <person name="Watanabe M."/>
            <person name="Wada H."/>
            <person name="Kobayashi K."/>
            <person name="Saito M."/>
            <person name="Masuda T."/>
            <person name="Sasaki-Sekimoto Y."/>
            <person name="Mashiguchi K."/>
            <person name="Awai K."/>
            <person name="Shimojima M."/>
            <person name="Masuda S."/>
            <person name="Iwai M."/>
            <person name="Nobusawa T."/>
            <person name="Narise T."/>
            <person name="Kondo S."/>
            <person name="Saito H."/>
            <person name="Sato R."/>
            <person name="Murakawa M."/>
            <person name="Ihara Y."/>
            <person name="Oshima-Yamada Y."/>
            <person name="Ohtaka K."/>
            <person name="Satoh M."/>
            <person name="Sonobe K."/>
            <person name="Ishii M."/>
            <person name="Ohtani R."/>
            <person name="Kanamori-Sato M."/>
            <person name="Honoki R."/>
            <person name="Miyazaki D."/>
            <person name="Mochizuki H."/>
            <person name="Umetsu J."/>
            <person name="Higashi K."/>
            <person name="Shibata D."/>
            <person name="Kamiya Y."/>
            <person name="Sato N."/>
            <person name="Nakamura Y."/>
            <person name="Tabata S."/>
            <person name="Ida S."/>
            <person name="Kurokawa K."/>
            <person name="Ohta H."/>
        </authorList>
    </citation>
    <scope>NUCLEOTIDE SEQUENCE [LARGE SCALE GENOMIC DNA]</scope>
    <source>
        <strain evidence="2 3">NIES-2285</strain>
    </source>
</reference>
<dbReference type="EMBL" id="DF236988">
    <property type="protein sequence ID" value="GAQ79837.1"/>
    <property type="molecule type" value="Genomic_DNA"/>
</dbReference>